<dbReference type="EMBL" id="WHNP01000132">
    <property type="protein sequence ID" value="MPW23722.1"/>
    <property type="molecule type" value="Genomic_DNA"/>
</dbReference>
<protein>
    <submittedName>
        <fullName evidence="2">DUF1427 family protein</fullName>
    </submittedName>
</protein>
<keyword evidence="3" id="KW-1185">Reference proteome</keyword>
<dbReference type="Pfam" id="PF07235">
    <property type="entry name" value="DUF1427"/>
    <property type="match status" value="1"/>
</dbReference>
<evidence type="ECO:0000313" key="2">
    <source>
        <dbReference type="EMBL" id="MPW23722.1"/>
    </source>
</evidence>
<sequence>MKVYLFSLGAGVLVGVIYYLIGVRSPAPPFIALVGLLGILAGEQLVPVSEQFFFGRIPSTVTRASDKATAASGAFQHDISDATAVRKTARNEEPRS</sequence>
<name>A0A7X1NKV5_9BURK</name>
<dbReference type="AlphaFoldDB" id="A0A7X1NKV5"/>
<comment type="caution">
    <text evidence="2">The sequence shown here is derived from an EMBL/GenBank/DDBJ whole genome shotgun (WGS) entry which is preliminary data.</text>
</comment>
<dbReference type="Proteomes" id="UP000484381">
    <property type="component" value="Unassembled WGS sequence"/>
</dbReference>
<reference evidence="2 3" key="1">
    <citation type="submission" date="2019-10" db="EMBL/GenBank/DDBJ databases">
        <title>Paraburkholderia sp. isolated from nodules of Mimosa pudica from Brazilian Atlantic Forest soils.</title>
        <authorList>
            <person name="Paulitsch F."/>
            <person name="Hungria M."/>
            <person name="Dall'Agnol R."/>
        </authorList>
    </citation>
    <scope>NUCLEOTIDE SEQUENCE [LARGE SCALE GENOMIC DNA]</scope>
    <source>
        <strain evidence="2 3">CNPSo 3157</strain>
    </source>
</reference>
<proteinExistence type="predicted"/>
<gene>
    <name evidence="2" type="ORF">GCT13_45280</name>
</gene>
<dbReference type="NCBIfam" id="TIGR03510">
    <property type="entry name" value="XapX"/>
    <property type="match status" value="1"/>
</dbReference>
<keyword evidence="1" id="KW-0472">Membrane</keyword>
<keyword evidence="1" id="KW-1133">Transmembrane helix</keyword>
<dbReference type="RefSeq" id="WP_152768171.1">
    <property type="nucleotide sequence ID" value="NZ_WHNP01000132.1"/>
</dbReference>
<evidence type="ECO:0000256" key="1">
    <source>
        <dbReference type="SAM" id="Phobius"/>
    </source>
</evidence>
<organism evidence="2 3">
    <name type="scientific">Paraburkholderia franconis</name>
    <dbReference type="NCBI Taxonomy" id="2654983"/>
    <lineage>
        <taxon>Bacteria</taxon>
        <taxon>Pseudomonadati</taxon>
        <taxon>Pseudomonadota</taxon>
        <taxon>Betaproteobacteria</taxon>
        <taxon>Burkholderiales</taxon>
        <taxon>Burkholderiaceae</taxon>
        <taxon>Paraburkholderia</taxon>
    </lineage>
</organism>
<dbReference type="InterPro" id="IPR020017">
    <property type="entry name" value="XapX_domain"/>
</dbReference>
<feature type="transmembrane region" description="Helical" evidence="1">
    <location>
        <begin position="5"/>
        <end position="21"/>
    </location>
</feature>
<feature type="transmembrane region" description="Helical" evidence="1">
    <location>
        <begin position="27"/>
        <end position="46"/>
    </location>
</feature>
<accession>A0A7X1NKV5</accession>
<evidence type="ECO:0000313" key="3">
    <source>
        <dbReference type="Proteomes" id="UP000484381"/>
    </source>
</evidence>
<keyword evidence="1" id="KW-0812">Transmembrane</keyword>
<dbReference type="InterPro" id="IPR009872">
    <property type="entry name" value="DUF1427"/>
</dbReference>